<keyword evidence="3" id="KW-1185">Reference proteome</keyword>
<organism evidence="2 3">
    <name type="scientific">Parasitella parasitica</name>
    <dbReference type="NCBI Taxonomy" id="35722"/>
    <lineage>
        <taxon>Eukaryota</taxon>
        <taxon>Fungi</taxon>
        <taxon>Fungi incertae sedis</taxon>
        <taxon>Mucoromycota</taxon>
        <taxon>Mucoromycotina</taxon>
        <taxon>Mucoromycetes</taxon>
        <taxon>Mucorales</taxon>
        <taxon>Mucorineae</taxon>
        <taxon>Mucoraceae</taxon>
        <taxon>Parasitella</taxon>
    </lineage>
</organism>
<evidence type="ECO:0000256" key="1">
    <source>
        <dbReference type="SAM" id="MobiDB-lite"/>
    </source>
</evidence>
<gene>
    <name evidence="2" type="primary">PARPA_02258.1 scaffold 3540</name>
</gene>
<dbReference type="EMBL" id="LN720420">
    <property type="protein sequence ID" value="CEP08867.1"/>
    <property type="molecule type" value="Genomic_DNA"/>
</dbReference>
<evidence type="ECO:0000313" key="3">
    <source>
        <dbReference type="Proteomes" id="UP000054107"/>
    </source>
</evidence>
<dbReference type="Proteomes" id="UP000054107">
    <property type="component" value="Unassembled WGS sequence"/>
</dbReference>
<feature type="region of interest" description="Disordered" evidence="1">
    <location>
        <begin position="27"/>
        <end position="98"/>
    </location>
</feature>
<name>A0A0B7MUP4_9FUNG</name>
<evidence type="ECO:0000313" key="2">
    <source>
        <dbReference type="EMBL" id="CEP08867.1"/>
    </source>
</evidence>
<sequence>MESKYINSAFFFASLRNSVRRVRNHISRQNTPEPGTPPPAVNEARAETAVRMSSQDQQVFAHYTADQDQVSSSSDAAESTNGNDLYNNEDKKDGNEENLNANLDAANHLANANDNSQATAASSSSAVTSSANVNEAHHKQPPSSADKEKYSLNNASKVACNTKAPAESPKEASNAFLGAVRTKKRSAVSMEEADFNAGASTSSSLPLPSKPRKKLRPSTVRQQPKGYSARSSGSWTLAGKIQPPVKSTGAGMRLPMPPESRRKLRQSNARQKPAVDTAVVAIDKKENTLPTRSLTEKRKRDRDDQGNEAEEEKPRKFLKADRKL</sequence>
<dbReference type="AlphaFoldDB" id="A0A0B7MUP4"/>
<proteinExistence type="predicted"/>
<feature type="compositionally biased region" description="Low complexity" evidence="1">
    <location>
        <begin position="66"/>
        <end position="79"/>
    </location>
</feature>
<protein>
    <submittedName>
        <fullName evidence="2">Uncharacterized protein</fullName>
    </submittedName>
</protein>
<feature type="compositionally biased region" description="Basic and acidic residues" evidence="1">
    <location>
        <begin position="312"/>
        <end position="324"/>
    </location>
</feature>
<feature type="compositionally biased region" description="Low complexity" evidence="1">
    <location>
        <begin position="114"/>
        <end position="134"/>
    </location>
</feature>
<accession>A0A0B7MUP4</accession>
<reference evidence="2 3" key="1">
    <citation type="submission" date="2014-09" db="EMBL/GenBank/DDBJ databases">
        <authorList>
            <person name="Ellenberger Sabrina"/>
        </authorList>
    </citation>
    <scope>NUCLEOTIDE SEQUENCE [LARGE SCALE GENOMIC DNA]</scope>
    <source>
        <strain evidence="2 3">CBS 412.66</strain>
    </source>
</reference>
<feature type="compositionally biased region" description="Basic and acidic residues" evidence="1">
    <location>
        <begin position="294"/>
        <end position="305"/>
    </location>
</feature>
<feature type="region of interest" description="Disordered" evidence="1">
    <location>
        <begin position="114"/>
        <end position="324"/>
    </location>
</feature>